<feature type="transmembrane region" description="Helical" evidence="1">
    <location>
        <begin position="231"/>
        <end position="250"/>
    </location>
</feature>
<proteinExistence type="predicted"/>
<dbReference type="Pfam" id="PF12730">
    <property type="entry name" value="ABC2_membrane_4"/>
    <property type="match status" value="1"/>
</dbReference>
<dbReference type="AlphaFoldDB" id="A0A5D6UZ55"/>
<feature type="transmembrane region" description="Helical" evidence="1">
    <location>
        <begin position="61"/>
        <end position="83"/>
    </location>
</feature>
<keyword evidence="3" id="KW-1185">Reference proteome</keyword>
<evidence type="ECO:0000313" key="3">
    <source>
        <dbReference type="Proteomes" id="UP000322791"/>
    </source>
</evidence>
<reference evidence="2 3" key="1">
    <citation type="submission" date="2019-08" db="EMBL/GenBank/DDBJ databases">
        <authorList>
            <person name="Seo M.-J."/>
        </authorList>
    </citation>
    <scope>NUCLEOTIDE SEQUENCE [LARGE SCALE GENOMIC DNA]</scope>
    <source>
        <strain evidence="2 3">KIGAM108</strain>
    </source>
</reference>
<keyword evidence="1" id="KW-1133">Transmembrane helix</keyword>
<dbReference type="RefSeq" id="WP_149071572.1">
    <property type="nucleotide sequence ID" value="NZ_VTHL01000014.1"/>
</dbReference>
<evidence type="ECO:0000256" key="1">
    <source>
        <dbReference type="SAM" id="Phobius"/>
    </source>
</evidence>
<keyword evidence="1" id="KW-0472">Membrane</keyword>
<dbReference type="Proteomes" id="UP000322791">
    <property type="component" value="Unassembled WGS sequence"/>
</dbReference>
<feature type="transmembrane region" description="Helical" evidence="1">
    <location>
        <begin position="171"/>
        <end position="187"/>
    </location>
</feature>
<feature type="transmembrane region" description="Helical" evidence="1">
    <location>
        <begin position="145"/>
        <end position="164"/>
    </location>
</feature>
<sequence length="254" mass="27204">MLFRAELRKLLPYRTVWILLALYAVLLAGFVGMSSGTVINGQALGNTLYAFPGVWGKLTYVASYFNLLLGILLIILIADEFQFRTFRQQVLNGASRAELVQSKLGVALGLTGYATLVVLGVGLFFGLTRGPEAAAGAVTAELGAVGLYGVQALGYLSLAALLAFALRKSGLAIIAFLLYSWVVEPLVRSQVPDSLDRYFPGKLLGSLTPTPGQELLDTVAGPSGTLLPTQALPFALAYVALFWGLSYLLLRRDL</sequence>
<comment type="caution">
    <text evidence="2">The sequence shown here is derived from an EMBL/GenBank/DDBJ whole genome shotgun (WGS) entry which is preliminary data.</text>
</comment>
<evidence type="ECO:0000313" key="2">
    <source>
        <dbReference type="EMBL" id="TYZ08078.1"/>
    </source>
</evidence>
<protein>
    <submittedName>
        <fullName evidence="2">ABC transporter permease</fullName>
    </submittedName>
</protein>
<name>A0A5D6UZ55_9BACT</name>
<gene>
    <name evidence="2" type="ORF">FY528_13610</name>
</gene>
<dbReference type="EMBL" id="VTHL01000014">
    <property type="protein sequence ID" value="TYZ08078.1"/>
    <property type="molecule type" value="Genomic_DNA"/>
</dbReference>
<organism evidence="2 3">
    <name type="scientific">Hymenobacter lutimineralis</name>
    <dbReference type="NCBI Taxonomy" id="2606448"/>
    <lineage>
        <taxon>Bacteria</taxon>
        <taxon>Pseudomonadati</taxon>
        <taxon>Bacteroidota</taxon>
        <taxon>Cytophagia</taxon>
        <taxon>Cytophagales</taxon>
        <taxon>Hymenobacteraceae</taxon>
        <taxon>Hymenobacter</taxon>
    </lineage>
</organism>
<keyword evidence="1" id="KW-0812">Transmembrane</keyword>
<accession>A0A5D6UZ55</accession>
<feature type="transmembrane region" description="Helical" evidence="1">
    <location>
        <begin position="104"/>
        <end position="125"/>
    </location>
</feature>